<accession>U2QNP0</accession>
<comment type="caution">
    <text evidence="1">The sequence shown here is derived from an EMBL/GenBank/DDBJ whole genome shotgun (WGS) entry which is preliminary data.</text>
</comment>
<sequence length="54" mass="6031">MGLRNLHNRITADGAIYYKSKRPLSYGNGLMYISSESSGNQYSSSFHRKSSLEG</sequence>
<gene>
    <name evidence="1" type="ORF">HMPREF9135_2195</name>
</gene>
<evidence type="ECO:0000313" key="2">
    <source>
        <dbReference type="Proteomes" id="UP000016648"/>
    </source>
</evidence>
<protein>
    <submittedName>
        <fullName evidence="1">Uncharacterized protein</fullName>
    </submittedName>
</protein>
<dbReference type="AlphaFoldDB" id="U2QNP0"/>
<keyword evidence="2" id="KW-1185">Reference proteome</keyword>
<proteinExistence type="predicted"/>
<evidence type="ECO:0000313" key="1">
    <source>
        <dbReference type="EMBL" id="ERK40397.1"/>
    </source>
</evidence>
<reference evidence="1 2" key="1">
    <citation type="submission" date="2013-08" db="EMBL/GenBank/DDBJ databases">
        <authorList>
            <person name="Durkin A.S."/>
            <person name="Haft D.R."/>
            <person name="McCorrison J."/>
            <person name="Torralba M."/>
            <person name="Gillis M."/>
            <person name="Haft D.H."/>
            <person name="Methe B."/>
            <person name="Sutton G."/>
            <person name="Nelson K.E."/>
        </authorList>
    </citation>
    <scope>NUCLEOTIDE SEQUENCE [LARGE SCALE GENOMIC DNA]</scope>
    <source>
        <strain evidence="1 2">F0067</strain>
    </source>
</reference>
<name>U2QNP0_9BACT</name>
<dbReference type="Proteomes" id="UP000016648">
    <property type="component" value="Unassembled WGS sequence"/>
</dbReference>
<dbReference type="EMBL" id="AWEY01000006">
    <property type="protein sequence ID" value="ERK40397.1"/>
    <property type="molecule type" value="Genomic_DNA"/>
</dbReference>
<organism evidence="1 2">
    <name type="scientific">Segatella baroniae F0067</name>
    <dbReference type="NCBI Taxonomy" id="1115809"/>
    <lineage>
        <taxon>Bacteria</taxon>
        <taxon>Pseudomonadati</taxon>
        <taxon>Bacteroidota</taxon>
        <taxon>Bacteroidia</taxon>
        <taxon>Bacteroidales</taxon>
        <taxon>Prevotellaceae</taxon>
        <taxon>Segatella</taxon>
    </lineage>
</organism>